<keyword evidence="3" id="KW-1185">Reference proteome</keyword>
<comment type="caution">
    <text evidence="2">The sequence shown here is derived from an EMBL/GenBank/DDBJ whole genome shotgun (WGS) entry which is preliminary data.</text>
</comment>
<dbReference type="RefSeq" id="WP_237347468.1">
    <property type="nucleotide sequence ID" value="NZ_JABWGX010000036.1"/>
</dbReference>
<proteinExistence type="predicted"/>
<keyword evidence="1" id="KW-0812">Transmembrane</keyword>
<protein>
    <submittedName>
        <fullName evidence="2">Uncharacterized protein</fullName>
    </submittedName>
</protein>
<accession>A0ABU0LBX0</accession>
<feature type="transmembrane region" description="Helical" evidence="1">
    <location>
        <begin position="139"/>
        <end position="159"/>
    </location>
</feature>
<keyword evidence="1" id="KW-0472">Membrane</keyword>
<dbReference type="Proteomes" id="UP001241747">
    <property type="component" value="Unassembled WGS sequence"/>
</dbReference>
<gene>
    <name evidence="2" type="ORF">QOZ94_001416</name>
</gene>
<feature type="transmembrane region" description="Helical" evidence="1">
    <location>
        <begin position="106"/>
        <end position="127"/>
    </location>
</feature>
<organism evidence="2 3">
    <name type="scientific">Xanthobacter agilis</name>
    <dbReference type="NCBI Taxonomy" id="47492"/>
    <lineage>
        <taxon>Bacteria</taxon>
        <taxon>Pseudomonadati</taxon>
        <taxon>Pseudomonadota</taxon>
        <taxon>Alphaproteobacteria</taxon>
        <taxon>Hyphomicrobiales</taxon>
        <taxon>Xanthobacteraceae</taxon>
        <taxon>Xanthobacter</taxon>
    </lineage>
</organism>
<evidence type="ECO:0000313" key="3">
    <source>
        <dbReference type="Proteomes" id="UP001241747"/>
    </source>
</evidence>
<reference evidence="2 3" key="1">
    <citation type="submission" date="2023-07" db="EMBL/GenBank/DDBJ databases">
        <title>Genomic Encyclopedia of Type Strains, Phase IV (KMG-IV): sequencing the most valuable type-strain genomes for metagenomic binning, comparative biology and taxonomic classification.</title>
        <authorList>
            <person name="Goeker M."/>
        </authorList>
    </citation>
    <scope>NUCLEOTIDE SEQUENCE [LARGE SCALE GENOMIC DNA]</scope>
    <source>
        <strain evidence="2 3">DSM 3770</strain>
    </source>
</reference>
<evidence type="ECO:0000313" key="2">
    <source>
        <dbReference type="EMBL" id="MDQ0504634.1"/>
    </source>
</evidence>
<dbReference type="EMBL" id="JAUSVY010000003">
    <property type="protein sequence ID" value="MDQ0504634.1"/>
    <property type="molecule type" value="Genomic_DNA"/>
</dbReference>
<keyword evidence="1" id="KW-1133">Transmembrane helix</keyword>
<name>A0ABU0LBX0_XANAG</name>
<evidence type="ECO:0000256" key="1">
    <source>
        <dbReference type="SAM" id="Phobius"/>
    </source>
</evidence>
<sequence length="185" mass="21110">MSGTANEIHLHLSDVKNFFQVPEIDPFEGDDLDVSGVAQLMDALKAQSGWKKKTLCAIVHLPREDAFDSRVSNMTKYIERYCDKNIQYNRRKITELRLEGRHALRMGTLFLFVCLGLSAATEAVVGAESLLGRVLVEGFIIAGWVGLWHPLELLLYAWWPNAQDIRLYEKIKSMRLDFAFDHELA</sequence>